<name>A0A0D7K3B2_9BURK</name>
<organism evidence="1 2">
    <name type="scientific">Acidovorax temperans</name>
    <dbReference type="NCBI Taxonomy" id="80878"/>
    <lineage>
        <taxon>Bacteria</taxon>
        <taxon>Pseudomonadati</taxon>
        <taxon>Pseudomonadota</taxon>
        <taxon>Betaproteobacteria</taxon>
        <taxon>Burkholderiales</taxon>
        <taxon>Comamonadaceae</taxon>
        <taxon>Acidovorax</taxon>
    </lineage>
</organism>
<keyword evidence="2" id="KW-1185">Reference proteome</keyword>
<dbReference type="PATRIC" id="fig|80878.5.peg.220"/>
<accession>A0A0D7K3B2</accession>
<sequence length="104" mass="11322">MSVFQSRTIDDAKRIVTQLAIGAHLTEWEGSASPFWQYATLTVGEHSFRVGVSSGGVISFNGDPFTPTKRVMCVTYKAARSSLAERIARNVIASRTIGQLAHAH</sequence>
<dbReference type="EMBL" id="JXYQ01000116">
    <property type="protein sequence ID" value="KJA08780.1"/>
    <property type="molecule type" value="Genomic_DNA"/>
</dbReference>
<dbReference type="RefSeq" id="WP_044403147.1">
    <property type="nucleotide sequence ID" value="NZ_JXYQ01000116.1"/>
</dbReference>
<dbReference type="Proteomes" id="UP000032566">
    <property type="component" value="Unassembled WGS sequence"/>
</dbReference>
<reference evidence="1 2" key="1">
    <citation type="submission" date="2014-12" db="EMBL/GenBank/DDBJ databases">
        <title>Isolation of bacteria from lake water.</title>
        <authorList>
            <person name="Sheng K.-Y."/>
            <person name="Chin P.-S."/>
            <person name="Chan K.-G."/>
            <person name="Tan G.S."/>
        </authorList>
    </citation>
    <scope>NUCLEOTIDE SEQUENCE [LARGE SCALE GENOMIC DNA]</scope>
    <source>
        <strain evidence="1 2">KY4</strain>
    </source>
</reference>
<comment type="caution">
    <text evidence="1">The sequence shown here is derived from an EMBL/GenBank/DDBJ whole genome shotgun (WGS) entry which is preliminary data.</text>
</comment>
<dbReference type="STRING" id="80878.RP29_20075"/>
<dbReference type="AlphaFoldDB" id="A0A0D7K3B2"/>
<dbReference type="OrthoDB" id="10020835at2"/>
<protein>
    <submittedName>
        <fullName evidence="1">Uncharacterized protein</fullName>
    </submittedName>
</protein>
<gene>
    <name evidence="1" type="ORF">RP29_20075</name>
</gene>
<proteinExistence type="predicted"/>
<evidence type="ECO:0000313" key="1">
    <source>
        <dbReference type="EMBL" id="KJA08780.1"/>
    </source>
</evidence>
<evidence type="ECO:0000313" key="2">
    <source>
        <dbReference type="Proteomes" id="UP000032566"/>
    </source>
</evidence>